<reference evidence="3 4" key="1">
    <citation type="submission" date="2019-07" db="EMBL/GenBank/DDBJ databases">
        <title>Whole genome shotgun sequence of Agrococcus baldri NBRC 103055.</title>
        <authorList>
            <person name="Hosoyama A."/>
            <person name="Uohara A."/>
            <person name="Ohji S."/>
            <person name="Ichikawa N."/>
        </authorList>
    </citation>
    <scope>NUCLEOTIDE SEQUENCE [LARGE SCALE GENOMIC DNA]</scope>
    <source>
        <strain evidence="3 4">NBRC 103055</strain>
    </source>
</reference>
<feature type="domain" description="YCII-related" evidence="2">
    <location>
        <begin position="12"/>
        <end position="82"/>
    </location>
</feature>
<comment type="similarity">
    <text evidence="1">Belongs to the YciI family.</text>
</comment>
<name>A0AA87RKI1_9MICO</name>
<evidence type="ECO:0000313" key="4">
    <source>
        <dbReference type="Proteomes" id="UP000321749"/>
    </source>
</evidence>
<sequence>MIAVILSFSDDPARLELRPGHRERAAELHAQGVLLAGGPFADQSGALLLFSTDDMSVVRAALDADPYYAAPGVQVVTVQPWTIATGAIPGAAS</sequence>
<dbReference type="RefSeq" id="WP_146795504.1">
    <property type="nucleotide sequence ID" value="NZ_BJUU01000015.1"/>
</dbReference>
<accession>A0AA87RKI1</accession>
<organism evidence="3 4">
    <name type="scientific">Agrococcus baldri</name>
    <dbReference type="NCBI Taxonomy" id="153730"/>
    <lineage>
        <taxon>Bacteria</taxon>
        <taxon>Bacillati</taxon>
        <taxon>Actinomycetota</taxon>
        <taxon>Actinomycetes</taxon>
        <taxon>Micrococcales</taxon>
        <taxon>Microbacteriaceae</taxon>
        <taxon>Agrococcus</taxon>
    </lineage>
</organism>
<dbReference type="InterPro" id="IPR005545">
    <property type="entry name" value="YCII"/>
</dbReference>
<dbReference type="EMBL" id="BJUU01000015">
    <property type="protein sequence ID" value="GEK80858.1"/>
    <property type="molecule type" value="Genomic_DNA"/>
</dbReference>
<dbReference type="InterPro" id="IPR011008">
    <property type="entry name" value="Dimeric_a/b-barrel"/>
</dbReference>
<dbReference type="SUPFAM" id="SSF54909">
    <property type="entry name" value="Dimeric alpha+beta barrel"/>
    <property type="match status" value="1"/>
</dbReference>
<keyword evidence="4" id="KW-1185">Reference proteome</keyword>
<evidence type="ECO:0000313" key="3">
    <source>
        <dbReference type="EMBL" id="GEK80858.1"/>
    </source>
</evidence>
<evidence type="ECO:0000256" key="1">
    <source>
        <dbReference type="ARBA" id="ARBA00007689"/>
    </source>
</evidence>
<gene>
    <name evidence="3" type="ORF">ABA31_22090</name>
</gene>
<evidence type="ECO:0000259" key="2">
    <source>
        <dbReference type="Pfam" id="PF03795"/>
    </source>
</evidence>
<protein>
    <recommendedName>
        <fullName evidence="2">YCII-related domain-containing protein</fullName>
    </recommendedName>
</protein>
<dbReference type="Proteomes" id="UP000321749">
    <property type="component" value="Unassembled WGS sequence"/>
</dbReference>
<dbReference type="Pfam" id="PF03795">
    <property type="entry name" value="YCII"/>
    <property type="match status" value="1"/>
</dbReference>
<comment type="caution">
    <text evidence="3">The sequence shown here is derived from an EMBL/GenBank/DDBJ whole genome shotgun (WGS) entry which is preliminary data.</text>
</comment>
<dbReference type="AlphaFoldDB" id="A0AA87RKI1"/>
<proteinExistence type="inferred from homology"/>
<dbReference type="Gene3D" id="3.30.70.1060">
    <property type="entry name" value="Dimeric alpha+beta barrel"/>
    <property type="match status" value="1"/>
</dbReference>